<proteinExistence type="predicted"/>
<dbReference type="EMBL" id="PQCO01000158">
    <property type="protein sequence ID" value="PUE03451.1"/>
    <property type="molecule type" value="Genomic_DNA"/>
</dbReference>
<comment type="caution">
    <text evidence="1">The sequence shown here is derived from an EMBL/GenBank/DDBJ whole genome shotgun (WGS) entry which is preliminary data.</text>
</comment>
<protein>
    <submittedName>
        <fullName evidence="1">Uncharacterized protein</fullName>
    </submittedName>
</protein>
<dbReference type="Proteomes" id="UP000250928">
    <property type="component" value="Unassembled WGS sequence"/>
</dbReference>
<evidence type="ECO:0000313" key="2">
    <source>
        <dbReference type="Proteomes" id="UP000250928"/>
    </source>
</evidence>
<dbReference type="AlphaFoldDB" id="A0A657PUY8"/>
<organism evidence="1 2">
    <name type="scientific">Candidatus Sedimenticola endophacoides</name>
    <dbReference type="NCBI Taxonomy" id="2548426"/>
    <lineage>
        <taxon>Bacteria</taxon>
        <taxon>Pseudomonadati</taxon>
        <taxon>Pseudomonadota</taxon>
        <taxon>Gammaproteobacteria</taxon>
        <taxon>Chromatiales</taxon>
        <taxon>Sedimenticolaceae</taxon>
        <taxon>Sedimenticola</taxon>
    </lineage>
</organism>
<reference evidence="1 2" key="1">
    <citation type="submission" date="2018-01" db="EMBL/GenBank/DDBJ databases">
        <title>Novel co-symbiosis in the lucinid bivalve Phacoides pectinatus.</title>
        <authorList>
            <person name="Lim S.J."/>
            <person name="Davis B.G."/>
            <person name="Gill D.E."/>
            <person name="Engel A.S."/>
            <person name="Anderson L.C."/>
            <person name="Campbell B.J."/>
        </authorList>
    </citation>
    <scope>NUCLEOTIDE SEQUENCE [LARGE SCALE GENOMIC DNA]</scope>
    <source>
        <strain evidence="1">N3_P5</strain>
    </source>
</reference>
<accession>A0A657PUY8</accession>
<sequence length="102" mass="10973">MRAEIEALRAERKALVAEQRKALAAIDAKIRKLGGATRTRAARGGIGDKVLAVIKAAGRITTKELRAELESQGVATSNLSQTLAYLKRQDLVKSPARSVYSV</sequence>
<name>A0A657PUY8_9GAMM</name>
<evidence type="ECO:0000313" key="1">
    <source>
        <dbReference type="EMBL" id="PUE03451.1"/>
    </source>
</evidence>
<gene>
    <name evidence="1" type="ORF">C3L24_04575</name>
</gene>